<accession>A0A9N7NPI5</accession>
<evidence type="ECO:0000313" key="2">
    <source>
        <dbReference type="EMBL" id="CAA0839999.1"/>
    </source>
</evidence>
<organism evidence="2 3">
    <name type="scientific">Striga hermonthica</name>
    <name type="common">Purple witchweed</name>
    <name type="synonym">Buchnera hermonthica</name>
    <dbReference type="NCBI Taxonomy" id="68872"/>
    <lineage>
        <taxon>Eukaryota</taxon>
        <taxon>Viridiplantae</taxon>
        <taxon>Streptophyta</taxon>
        <taxon>Embryophyta</taxon>
        <taxon>Tracheophyta</taxon>
        <taxon>Spermatophyta</taxon>
        <taxon>Magnoliopsida</taxon>
        <taxon>eudicotyledons</taxon>
        <taxon>Gunneridae</taxon>
        <taxon>Pentapetalae</taxon>
        <taxon>asterids</taxon>
        <taxon>lamiids</taxon>
        <taxon>Lamiales</taxon>
        <taxon>Orobanchaceae</taxon>
        <taxon>Buchnereae</taxon>
        <taxon>Striga</taxon>
    </lineage>
</organism>
<dbReference type="AlphaFoldDB" id="A0A9N7NPI5"/>
<feature type="region of interest" description="Disordered" evidence="1">
    <location>
        <begin position="1"/>
        <end position="34"/>
    </location>
</feature>
<evidence type="ECO:0000313" key="3">
    <source>
        <dbReference type="Proteomes" id="UP001153555"/>
    </source>
</evidence>
<keyword evidence="3" id="KW-1185">Reference proteome</keyword>
<reference evidence="2" key="1">
    <citation type="submission" date="2019-12" db="EMBL/GenBank/DDBJ databases">
        <authorList>
            <person name="Scholes J."/>
        </authorList>
    </citation>
    <scope>NUCLEOTIDE SEQUENCE</scope>
</reference>
<feature type="compositionally biased region" description="Low complexity" evidence="1">
    <location>
        <begin position="8"/>
        <end position="21"/>
    </location>
</feature>
<gene>
    <name evidence="2" type="ORF">SHERM_06460</name>
</gene>
<proteinExistence type="predicted"/>
<sequence>MAEATARSTSSSSSTGGSVVVQKTSESDPIHPRTRTVTTKVLKTKVHVYKQGKGPNDIIKMAWSGGTRTSSRCARSLTRMNLNRSTHSRPNRVVACRSGFNPRNGWSLLTYRDNVVMLMASPM</sequence>
<protein>
    <submittedName>
        <fullName evidence="2">Uncharacterized protein</fullName>
    </submittedName>
</protein>
<name>A0A9N7NPI5_STRHE</name>
<dbReference type="EMBL" id="CACSLK010031655">
    <property type="protein sequence ID" value="CAA0839999.1"/>
    <property type="molecule type" value="Genomic_DNA"/>
</dbReference>
<comment type="caution">
    <text evidence="2">The sequence shown here is derived from an EMBL/GenBank/DDBJ whole genome shotgun (WGS) entry which is preliminary data.</text>
</comment>
<dbReference type="Proteomes" id="UP001153555">
    <property type="component" value="Unassembled WGS sequence"/>
</dbReference>
<evidence type="ECO:0000256" key="1">
    <source>
        <dbReference type="SAM" id="MobiDB-lite"/>
    </source>
</evidence>